<dbReference type="InterPro" id="IPR001610">
    <property type="entry name" value="PAC"/>
</dbReference>
<keyword evidence="5" id="KW-0418">Kinase</keyword>
<evidence type="ECO:0000313" key="12">
    <source>
        <dbReference type="Proteomes" id="UP000182719"/>
    </source>
</evidence>
<keyword evidence="6" id="KW-0175">Coiled coil</keyword>
<dbReference type="InterPro" id="IPR035965">
    <property type="entry name" value="PAS-like_dom_sf"/>
</dbReference>
<dbReference type="PANTHER" id="PTHR43304">
    <property type="entry name" value="PHYTOCHROME-LIKE PROTEIN CPH1"/>
    <property type="match status" value="1"/>
</dbReference>
<dbReference type="Pfam" id="PF08447">
    <property type="entry name" value="PAS_3"/>
    <property type="match status" value="1"/>
</dbReference>
<dbReference type="InterPro" id="IPR003661">
    <property type="entry name" value="HisK_dim/P_dom"/>
</dbReference>
<dbReference type="NCBIfam" id="TIGR00229">
    <property type="entry name" value="sensory_box"/>
    <property type="match status" value="3"/>
</dbReference>
<proteinExistence type="predicted"/>
<feature type="domain" description="PAS" evidence="9">
    <location>
        <begin position="328"/>
        <end position="406"/>
    </location>
</feature>
<evidence type="ECO:0000259" key="10">
    <source>
        <dbReference type="PROSITE" id="PS50113"/>
    </source>
</evidence>
<dbReference type="InterPro" id="IPR013655">
    <property type="entry name" value="PAS_fold_3"/>
</dbReference>
<dbReference type="AlphaFoldDB" id="A0A1H7W103"/>
<dbReference type="InterPro" id="IPR013656">
    <property type="entry name" value="PAS_4"/>
</dbReference>
<dbReference type="Gene3D" id="1.10.287.130">
    <property type="match status" value="1"/>
</dbReference>
<dbReference type="SUPFAM" id="SSF55785">
    <property type="entry name" value="PYP-like sensor domain (PAS domain)"/>
    <property type="match status" value="4"/>
</dbReference>
<dbReference type="InterPro" id="IPR000700">
    <property type="entry name" value="PAS-assoc_C"/>
</dbReference>
<comment type="catalytic activity">
    <reaction evidence="1">
        <text>ATP + protein L-histidine = ADP + protein N-phospho-L-histidine.</text>
        <dbReference type="EC" id="2.7.13.3"/>
    </reaction>
</comment>
<keyword evidence="7" id="KW-0472">Membrane</keyword>
<dbReference type="PRINTS" id="PR00344">
    <property type="entry name" value="BCTRLSENSOR"/>
</dbReference>
<dbReference type="PANTHER" id="PTHR43304:SF1">
    <property type="entry name" value="PAC DOMAIN-CONTAINING PROTEIN"/>
    <property type="match status" value="1"/>
</dbReference>
<dbReference type="InterPro" id="IPR000014">
    <property type="entry name" value="PAS"/>
</dbReference>
<dbReference type="InterPro" id="IPR004358">
    <property type="entry name" value="Sig_transdc_His_kin-like_C"/>
</dbReference>
<evidence type="ECO:0000256" key="6">
    <source>
        <dbReference type="SAM" id="Coils"/>
    </source>
</evidence>
<dbReference type="PROSITE" id="PS50113">
    <property type="entry name" value="PAC"/>
    <property type="match status" value="4"/>
</dbReference>
<evidence type="ECO:0000256" key="7">
    <source>
        <dbReference type="SAM" id="Phobius"/>
    </source>
</evidence>
<feature type="domain" description="PAC" evidence="10">
    <location>
        <begin position="264"/>
        <end position="313"/>
    </location>
</feature>
<dbReference type="Pfam" id="PF13426">
    <property type="entry name" value="PAS_9"/>
    <property type="match status" value="1"/>
</dbReference>
<dbReference type="Proteomes" id="UP000182719">
    <property type="component" value="Unassembled WGS sequence"/>
</dbReference>
<evidence type="ECO:0000259" key="8">
    <source>
        <dbReference type="PROSITE" id="PS50109"/>
    </source>
</evidence>
<dbReference type="SMART" id="SM00387">
    <property type="entry name" value="HATPase_c"/>
    <property type="match status" value="1"/>
</dbReference>
<evidence type="ECO:0000313" key="11">
    <source>
        <dbReference type="EMBL" id="SEM15171.1"/>
    </source>
</evidence>
<accession>A0A1H7W103</accession>
<feature type="domain" description="PAC" evidence="10">
    <location>
        <begin position="409"/>
        <end position="462"/>
    </location>
</feature>
<dbReference type="CDD" id="cd00082">
    <property type="entry name" value="HisKA"/>
    <property type="match status" value="1"/>
</dbReference>
<feature type="domain" description="PAS" evidence="9">
    <location>
        <begin position="463"/>
        <end position="536"/>
    </location>
</feature>
<name>A0A1H7W103_STIAU</name>
<sequence>MEPRDGSLVSEFLIPGLALFGLATSLVLCVLVRAQAKARQEAERRAQRLEAERARLSSLLMAAPAAIAMTQGPKHVYVLSNPINNAWIGHREVLGKPFREAFPEAESDGFLALLDQVYRTGESFSTPEMPLRLPQPDGSVRELFISFVYQPTRDTQGSIDGIAGFAFDVTALVLARRKMEALAEELRTGESRLRTLVESNIIGILFWDIEGGVRGANDAFLQSVGYTREDLDAGRMDWRQFTPPDWRAQDEVLVRELLERGKHPPVEKEYFRKDGSRLPLIVASSFFPDNRREGVGFVLDITARKHAEAALRQSEARAQEAATVAVRNRAQLEATFQSMSDGVVVFDMEGRVVFVNEAEARICGYPSAEDMKRDLQYFAQVFELTHPDRQLLPVEQWPVSRVLRGETLLECELRGRRKDTGQAWFFSYSGAPVRDEHGNQVLALTITRDVTESKKAEERLRDSELQFRTLADAIPQLAWIAETDGAIRWFNRRWYEYTGTSPEDMAAEANRGWQTVHDPAELPRVLAGFEAALASGEPWEDLFPLRRHDGELRWHLSRAMPLRNAEGRIVRWFGTNTDVEDQRRQAVELRKAIEARDTFLVVASHELKTPLTALSLRLAQVLREVRGAVAAGEQHRARELRNLEAAEGQLRRLAGLVDSLLDVTRISGDRLSLVLGDVDVVEAVRETVQGMAAQAERAGSPLHVEAPAHAWCRLDRVRLGQAVTNLLSNAIKFGAGQPIRVALATDGKAVRLTVSDRGIGIAPETLERLFERFERGVSERHYGGLGLGLYFTRKIVEAMGGTVKAQSAPGQGATFTVELPAASHQEAP</sequence>
<feature type="domain" description="PAC" evidence="10">
    <location>
        <begin position="539"/>
        <end position="591"/>
    </location>
</feature>
<feature type="domain" description="Histidine kinase" evidence="8">
    <location>
        <begin position="602"/>
        <end position="823"/>
    </location>
</feature>
<gene>
    <name evidence="11" type="ORF">SAMN05444354_112103</name>
</gene>
<dbReference type="Pfam" id="PF00512">
    <property type="entry name" value="HisKA"/>
    <property type="match status" value="1"/>
</dbReference>
<feature type="domain" description="PAS" evidence="9">
    <location>
        <begin position="189"/>
        <end position="261"/>
    </location>
</feature>
<keyword evidence="4" id="KW-0808">Transferase</keyword>
<dbReference type="EC" id="2.7.13.3" evidence="2"/>
<dbReference type="CDD" id="cd00130">
    <property type="entry name" value="PAS"/>
    <property type="match status" value="3"/>
</dbReference>
<dbReference type="InterPro" id="IPR036097">
    <property type="entry name" value="HisK_dim/P_sf"/>
</dbReference>
<evidence type="ECO:0000256" key="5">
    <source>
        <dbReference type="ARBA" id="ARBA00022777"/>
    </source>
</evidence>
<dbReference type="Pfam" id="PF02518">
    <property type="entry name" value="HATPase_c"/>
    <property type="match status" value="1"/>
</dbReference>
<dbReference type="CDD" id="cd00075">
    <property type="entry name" value="HATPase"/>
    <property type="match status" value="1"/>
</dbReference>
<reference evidence="12" key="1">
    <citation type="submission" date="2016-10" db="EMBL/GenBank/DDBJ databases">
        <authorList>
            <person name="Varghese N."/>
            <person name="Submissions S."/>
        </authorList>
    </citation>
    <scope>NUCLEOTIDE SEQUENCE [LARGE SCALE GENOMIC DNA]</scope>
    <source>
        <strain evidence="12">DSM 17044</strain>
    </source>
</reference>
<dbReference type="GO" id="GO:0000155">
    <property type="term" value="F:phosphorelay sensor kinase activity"/>
    <property type="evidence" value="ECO:0007669"/>
    <property type="project" value="InterPro"/>
</dbReference>
<keyword evidence="7" id="KW-1133">Transmembrane helix</keyword>
<evidence type="ECO:0000259" key="9">
    <source>
        <dbReference type="PROSITE" id="PS50112"/>
    </source>
</evidence>
<dbReference type="FunFam" id="3.30.565.10:FF:000006">
    <property type="entry name" value="Sensor histidine kinase WalK"/>
    <property type="match status" value="1"/>
</dbReference>
<evidence type="ECO:0000256" key="4">
    <source>
        <dbReference type="ARBA" id="ARBA00022679"/>
    </source>
</evidence>
<dbReference type="Gene3D" id="3.30.565.10">
    <property type="entry name" value="Histidine kinase-like ATPase, C-terminal domain"/>
    <property type="match status" value="1"/>
</dbReference>
<dbReference type="SMART" id="SM00388">
    <property type="entry name" value="HisKA"/>
    <property type="match status" value="1"/>
</dbReference>
<dbReference type="Pfam" id="PF08448">
    <property type="entry name" value="PAS_4"/>
    <property type="match status" value="2"/>
</dbReference>
<dbReference type="PROSITE" id="PS50112">
    <property type="entry name" value="PAS"/>
    <property type="match status" value="3"/>
</dbReference>
<dbReference type="Gene3D" id="3.30.450.20">
    <property type="entry name" value="PAS domain"/>
    <property type="match status" value="4"/>
</dbReference>
<feature type="coiled-coil region" evidence="6">
    <location>
        <begin position="32"/>
        <end position="59"/>
    </location>
</feature>
<keyword evidence="12" id="KW-1185">Reference proteome</keyword>
<dbReference type="EMBL" id="FOAP01000012">
    <property type="protein sequence ID" value="SEM15171.1"/>
    <property type="molecule type" value="Genomic_DNA"/>
</dbReference>
<dbReference type="PROSITE" id="PS50109">
    <property type="entry name" value="HIS_KIN"/>
    <property type="match status" value="1"/>
</dbReference>
<dbReference type="InterPro" id="IPR036890">
    <property type="entry name" value="HATPase_C_sf"/>
</dbReference>
<keyword evidence="7" id="KW-0812">Transmembrane</keyword>
<evidence type="ECO:0000256" key="2">
    <source>
        <dbReference type="ARBA" id="ARBA00012438"/>
    </source>
</evidence>
<organism evidence="11 12">
    <name type="scientific">Stigmatella aurantiaca</name>
    <dbReference type="NCBI Taxonomy" id="41"/>
    <lineage>
        <taxon>Bacteria</taxon>
        <taxon>Pseudomonadati</taxon>
        <taxon>Myxococcota</taxon>
        <taxon>Myxococcia</taxon>
        <taxon>Myxococcales</taxon>
        <taxon>Cystobacterineae</taxon>
        <taxon>Archangiaceae</taxon>
        <taxon>Stigmatella</taxon>
    </lineage>
</organism>
<dbReference type="InterPro" id="IPR003594">
    <property type="entry name" value="HATPase_dom"/>
</dbReference>
<evidence type="ECO:0000256" key="3">
    <source>
        <dbReference type="ARBA" id="ARBA00022553"/>
    </source>
</evidence>
<dbReference type="SUPFAM" id="SSF47384">
    <property type="entry name" value="Homodimeric domain of signal transducing histidine kinase"/>
    <property type="match status" value="1"/>
</dbReference>
<dbReference type="SMART" id="SM00086">
    <property type="entry name" value="PAC"/>
    <property type="match status" value="4"/>
</dbReference>
<dbReference type="InterPro" id="IPR005467">
    <property type="entry name" value="His_kinase_dom"/>
</dbReference>
<dbReference type="InterPro" id="IPR052162">
    <property type="entry name" value="Sensor_kinase/Photoreceptor"/>
</dbReference>
<dbReference type="SMART" id="SM00091">
    <property type="entry name" value="PAS"/>
    <property type="match status" value="3"/>
</dbReference>
<dbReference type="FunFam" id="3.30.450.20:FF:000099">
    <property type="entry name" value="Sensory box sensor histidine kinase"/>
    <property type="match status" value="1"/>
</dbReference>
<dbReference type="SUPFAM" id="SSF55874">
    <property type="entry name" value="ATPase domain of HSP90 chaperone/DNA topoisomerase II/histidine kinase"/>
    <property type="match status" value="1"/>
</dbReference>
<protein>
    <recommendedName>
        <fullName evidence="2">histidine kinase</fullName>
        <ecNumber evidence="2">2.7.13.3</ecNumber>
    </recommendedName>
</protein>
<feature type="transmembrane region" description="Helical" evidence="7">
    <location>
        <begin position="12"/>
        <end position="34"/>
    </location>
</feature>
<feature type="domain" description="PAC" evidence="10">
    <location>
        <begin position="127"/>
        <end position="181"/>
    </location>
</feature>
<evidence type="ECO:0000256" key="1">
    <source>
        <dbReference type="ARBA" id="ARBA00000085"/>
    </source>
</evidence>
<keyword evidence="3" id="KW-0597">Phosphoprotein</keyword>